<evidence type="ECO:0000256" key="7">
    <source>
        <dbReference type="SAM" id="Phobius"/>
    </source>
</evidence>
<keyword evidence="11" id="KW-1185">Reference proteome</keyword>
<dbReference type="PANTHER" id="PTHR30572:SF4">
    <property type="entry name" value="ABC TRANSPORTER PERMEASE YTRF"/>
    <property type="match status" value="1"/>
</dbReference>
<comment type="caution">
    <text evidence="10">The sequence shown here is derived from an EMBL/GenBank/DDBJ whole genome shotgun (WGS) entry which is preliminary data.</text>
</comment>
<gene>
    <name evidence="10" type="ORF">GCM10022392_20900</name>
</gene>
<name>A0ABP7WUT4_9SPHI</name>
<feature type="transmembrane region" description="Helical" evidence="7">
    <location>
        <begin position="339"/>
        <end position="365"/>
    </location>
</feature>
<dbReference type="Pfam" id="PF12704">
    <property type="entry name" value="MacB_PCD"/>
    <property type="match status" value="1"/>
</dbReference>
<dbReference type="RefSeq" id="WP_345103807.1">
    <property type="nucleotide sequence ID" value="NZ_BAABCV010000007.1"/>
</dbReference>
<keyword evidence="2" id="KW-1003">Cell membrane</keyword>
<sequence length="414" mass="44188">MPVQTTLKENVSIALQSIAGNRLRTSLTSLIIAIGIMALVGILTAIEGIKQYTTDAFSSLGANSFTIQNRGSGINFGNGGHRKWYPSIRYDQAQRFKTLYQLPALVSINLDITGTAVAKYASQKTNPNVSMTGTNENYLQTNGYKLALGRNFSAQELEYGAGVVIIGDEVKNKLFKNEDPINKSIFLGSNKFKVIGVFATKGSSAGFGGGDRLCIIPILKAKQIAPMANPSFAITVMVNSGSALDASVGEATSVFRNIRGLNVAVPDNFEIVRSDSIQQKLGEQLGYMTMAGFGIGIITLIGAAIGLMNIMLVSVTERTREIGVRKAIGATPAVIRKQFLIEAIVICLIGGLGGMILGMAAGNLIAIQISGKFVVPWLWLLSAIILCTLIGLLSGFYPAKKAARLDPVEALRYE</sequence>
<feature type="transmembrane region" description="Helical" evidence="7">
    <location>
        <begin position="377"/>
        <end position="397"/>
    </location>
</feature>
<organism evidence="10 11">
    <name type="scientific">Mucilaginibacter panaciglaebae</name>
    <dbReference type="NCBI Taxonomy" id="502331"/>
    <lineage>
        <taxon>Bacteria</taxon>
        <taxon>Pseudomonadati</taxon>
        <taxon>Bacteroidota</taxon>
        <taxon>Sphingobacteriia</taxon>
        <taxon>Sphingobacteriales</taxon>
        <taxon>Sphingobacteriaceae</taxon>
        <taxon>Mucilaginibacter</taxon>
    </lineage>
</organism>
<feature type="transmembrane region" description="Helical" evidence="7">
    <location>
        <begin position="285"/>
        <end position="312"/>
    </location>
</feature>
<dbReference type="InterPro" id="IPR050250">
    <property type="entry name" value="Macrolide_Exporter_MacB"/>
</dbReference>
<dbReference type="EMBL" id="BAABCV010000007">
    <property type="protein sequence ID" value="GAA4097279.1"/>
    <property type="molecule type" value="Genomic_DNA"/>
</dbReference>
<proteinExistence type="inferred from homology"/>
<evidence type="ECO:0000259" key="8">
    <source>
        <dbReference type="Pfam" id="PF02687"/>
    </source>
</evidence>
<evidence type="ECO:0000256" key="2">
    <source>
        <dbReference type="ARBA" id="ARBA00022475"/>
    </source>
</evidence>
<dbReference type="Pfam" id="PF02687">
    <property type="entry name" value="FtsX"/>
    <property type="match status" value="1"/>
</dbReference>
<dbReference type="InterPro" id="IPR025857">
    <property type="entry name" value="MacB_PCD"/>
</dbReference>
<accession>A0ABP7WUT4</accession>
<reference evidence="11" key="1">
    <citation type="journal article" date="2019" name="Int. J. Syst. Evol. Microbiol.">
        <title>The Global Catalogue of Microorganisms (GCM) 10K type strain sequencing project: providing services to taxonomists for standard genome sequencing and annotation.</title>
        <authorList>
            <consortium name="The Broad Institute Genomics Platform"/>
            <consortium name="The Broad Institute Genome Sequencing Center for Infectious Disease"/>
            <person name="Wu L."/>
            <person name="Ma J."/>
        </authorList>
    </citation>
    <scope>NUCLEOTIDE SEQUENCE [LARGE SCALE GENOMIC DNA]</scope>
    <source>
        <strain evidence="11">JCM 17085</strain>
    </source>
</reference>
<dbReference type="InterPro" id="IPR003838">
    <property type="entry name" value="ABC3_permease_C"/>
</dbReference>
<feature type="domain" description="MacB-like periplasmic core" evidence="9">
    <location>
        <begin position="25"/>
        <end position="250"/>
    </location>
</feature>
<keyword evidence="5 7" id="KW-0472">Membrane</keyword>
<keyword evidence="3 7" id="KW-0812">Transmembrane</keyword>
<evidence type="ECO:0000313" key="11">
    <source>
        <dbReference type="Proteomes" id="UP001500841"/>
    </source>
</evidence>
<evidence type="ECO:0000313" key="10">
    <source>
        <dbReference type="EMBL" id="GAA4097279.1"/>
    </source>
</evidence>
<evidence type="ECO:0000256" key="3">
    <source>
        <dbReference type="ARBA" id="ARBA00022692"/>
    </source>
</evidence>
<evidence type="ECO:0000256" key="5">
    <source>
        <dbReference type="ARBA" id="ARBA00023136"/>
    </source>
</evidence>
<comment type="similarity">
    <text evidence="6">Belongs to the ABC-4 integral membrane protein family.</text>
</comment>
<evidence type="ECO:0000256" key="4">
    <source>
        <dbReference type="ARBA" id="ARBA00022989"/>
    </source>
</evidence>
<feature type="domain" description="ABC3 transporter permease C-terminal" evidence="8">
    <location>
        <begin position="295"/>
        <end position="407"/>
    </location>
</feature>
<feature type="transmembrane region" description="Helical" evidence="7">
    <location>
        <begin position="27"/>
        <end position="46"/>
    </location>
</feature>
<evidence type="ECO:0000256" key="6">
    <source>
        <dbReference type="ARBA" id="ARBA00038076"/>
    </source>
</evidence>
<comment type="subcellular location">
    <subcellularLocation>
        <location evidence="1">Cell membrane</location>
        <topology evidence="1">Multi-pass membrane protein</topology>
    </subcellularLocation>
</comment>
<evidence type="ECO:0000256" key="1">
    <source>
        <dbReference type="ARBA" id="ARBA00004651"/>
    </source>
</evidence>
<protein>
    <submittedName>
        <fullName evidence="10">ABC transporter permease</fullName>
    </submittedName>
</protein>
<evidence type="ECO:0000259" key="9">
    <source>
        <dbReference type="Pfam" id="PF12704"/>
    </source>
</evidence>
<dbReference type="PANTHER" id="PTHR30572">
    <property type="entry name" value="MEMBRANE COMPONENT OF TRANSPORTER-RELATED"/>
    <property type="match status" value="1"/>
</dbReference>
<dbReference type="Proteomes" id="UP001500841">
    <property type="component" value="Unassembled WGS sequence"/>
</dbReference>
<keyword evidence="4 7" id="KW-1133">Transmembrane helix</keyword>